<evidence type="ECO:0000259" key="11">
    <source>
        <dbReference type="PROSITE" id="PS51322"/>
    </source>
</evidence>
<keyword evidence="3 7" id="KW-0813">Transport</keyword>
<protein>
    <recommendedName>
        <fullName evidence="14">Tumor susceptibility gene 101 protein</fullName>
    </recommendedName>
</protein>
<dbReference type="Gene3D" id="6.10.140.820">
    <property type="match status" value="1"/>
</dbReference>
<evidence type="ECO:0000256" key="4">
    <source>
        <dbReference type="ARBA" id="ARBA00022753"/>
    </source>
</evidence>
<dbReference type="PROSITE" id="PS51322">
    <property type="entry name" value="UEV"/>
    <property type="match status" value="1"/>
</dbReference>
<evidence type="ECO:0000256" key="9">
    <source>
        <dbReference type="SAM" id="MobiDB-lite"/>
    </source>
</evidence>
<dbReference type="SUPFAM" id="SSF140111">
    <property type="entry name" value="Endosomal sorting complex assembly domain"/>
    <property type="match status" value="1"/>
</dbReference>
<dbReference type="SUPFAM" id="SSF54495">
    <property type="entry name" value="UBC-like"/>
    <property type="match status" value="1"/>
</dbReference>
<comment type="subcellular location">
    <subcellularLocation>
        <location evidence="1">Endosome</location>
    </subcellularLocation>
</comment>
<feature type="region of interest" description="Disordered" evidence="9">
    <location>
        <begin position="137"/>
        <end position="162"/>
    </location>
</feature>
<dbReference type="InterPro" id="IPR037202">
    <property type="entry name" value="ESCRT_assembly_dom"/>
</dbReference>
<evidence type="ECO:0000256" key="5">
    <source>
        <dbReference type="ARBA" id="ARBA00022927"/>
    </source>
</evidence>
<evidence type="ECO:0000259" key="10">
    <source>
        <dbReference type="PROSITE" id="PS51312"/>
    </source>
</evidence>
<dbReference type="AlphaFoldDB" id="A0AAN9TD16"/>
<evidence type="ECO:0000256" key="2">
    <source>
        <dbReference type="ARBA" id="ARBA00009594"/>
    </source>
</evidence>
<dbReference type="EMBL" id="JBBCAQ010000032">
    <property type="protein sequence ID" value="KAK7583850.1"/>
    <property type="molecule type" value="Genomic_DNA"/>
</dbReference>
<dbReference type="Proteomes" id="UP001367676">
    <property type="component" value="Unassembled WGS sequence"/>
</dbReference>
<gene>
    <name evidence="12" type="ORF">V9T40_004813</name>
</gene>
<keyword evidence="5 7" id="KW-0653">Protein transport</keyword>
<evidence type="ECO:0008006" key="14">
    <source>
        <dbReference type="Google" id="ProtNLM"/>
    </source>
</evidence>
<evidence type="ECO:0000256" key="8">
    <source>
        <dbReference type="SAM" id="Coils"/>
    </source>
</evidence>
<dbReference type="GO" id="GO:0043130">
    <property type="term" value="F:ubiquitin binding"/>
    <property type="evidence" value="ECO:0007669"/>
    <property type="project" value="TreeGrafter"/>
</dbReference>
<evidence type="ECO:0000313" key="12">
    <source>
        <dbReference type="EMBL" id="KAK7583850.1"/>
    </source>
</evidence>
<dbReference type="PROSITE" id="PS51312">
    <property type="entry name" value="SB"/>
    <property type="match status" value="1"/>
</dbReference>
<dbReference type="CDD" id="cd11685">
    <property type="entry name" value="UEV_TSG101-like"/>
    <property type="match status" value="1"/>
</dbReference>
<dbReference type="PANTHER" id="PTHR23306:SF3">
    <property type="entry name" value="TUMOR SUPPRESSOR PROTEIN 101"/>
    <property type="match status" value="1"/>
</dbReference>
<keyword evidence="13" id="KW-1185">Reference proteome</keyword>
<dbReference type="Pfam" id="PF09454">
    <property type="entry name" value="Vps23_core"/>
    <property type="match status" value="1"/>
</dbReference>
<dbReference type="GO" id="GO:0015031">
    <property type="term" value="P:protein transport"/>
    <property type="evidence" value="ECO:0007669"/>
    <property type="project" value="UniProtKB-UniRule"/>
</dbReference>
<name>A0AAN9TD16_9HEMI</name>
<keyword evidence="6 8" id="KW-0175">Coiled coil</keyword>
<evidence type="ECO:0000256" key="6">
    <source>
        <dbReference type="ARBA" id="ARBA00023054"/>
    </source>
</evidence>
<proteinExistence type="inferred from homology"/>
<keyword evidence="4" id="KW-0967">Endosome</keyword>
<dbReference type="Gene3D" id="3.10.110.10">
    <property type="entry name" value="Ubiquitin Conjugating Enzyme"/>
    <property type="match status" value="1"/>
</dbReference>
<dbReference type="PANTHER" id="PTHR23306">
    <property type="entry name" value="TUMOR SUSCEPTIBILITY GENE 101 PROTEIN-RELATED"/>
    <property type="match status" value="1"/>
</dbReference>
<organism evidence="12 13">
    <name type="scientific">Parthenolecanium corni</name>
    <dbReference type="NCBI Taxonomy" id="536013"/>
    <lineage>
        <taxon>Eukaryota</taxon>
        <taxon>Metazoa</taxon>
        <taxon>Ecdysozoa</taxon>
        <taxon>Arthropoda</taxon>
        <taxon>Hexapoda</taxon>
        <taxon>Insecta</taxon>
        <taxon>Pterygota</taxon>
        <taxon>Neoptera</taxon>
        <taxon>Paraneoptera</taxon>
        <taxon>Hemiptera</taxon>
        <taxon>Sternorrhyncha</taxon>
        <taxon>Coccoidea</taxon>
        <taxon>Coccidae</taxon>
        <taxon>Parthenolecanium</taxon>
    </lineage>
</organism>
<evidence type="ECO:0000256" key="1">
    <source>
        <dbReference type="ARBA" id="ARBA00004177"/>
    </source>
</evidence>
<feature type="domain" description="SB" evidence="10">
    <location>
        <begin position="358"/>
        <end position="424"/>
    </location>
</feature>
<dbReference type="InterPro" id="IPR016135">
    <property type="entry name" value="UBQ-conjugating_enzyme/RWD"/>
</dbReference>
<evidence type="ECO:0000256" key="7">
    <source>
        <dbReference type="PROSITE-ProRule" id="PRU00644"/>
    </source>
</evidence>
<dbReference type="InterPro" id="IPR052070">
    <property type="entry name" value="ESCRT-I_UEV_domain"/>
</dbReference>
<dbReference type="GO" id="GO:0000813">
    <property type="term" value="C:ESCRT I complex"/>
    <property type="evidence" value="ECO:0007669"/>
    <property type="project" value="TreeGrafter"/>
</dbReference>
<evidence type="ECO:0000313" key="13">
    <source>
        <dbReference type="Proteomes" id="UP001367676"/>
    </source>
</evidence>
<reference evidence="12 13" key="1">
    <citation type="submission" date="2024-03" db="EMBL/GenBank/DDBJ databases">
        <title>Adaptation during the transition from Ophiocordyceps entomopathogen to insect associate is accompanied by gene loss and intensified selection.</title>
        <authorList>
            <person name="Ward C.M."/>
            <person name="Onetto C.A."/>
            <person name="Borneman A.R."/>
        </authorList>
    </citation>
    <scope>NUCLEOTIDE SEQUENCE [LARGE SCALE GENOMIC DNA]</scope>
    <source>
        <strain evidence="12">AWRI1</strain>
        <tissue evidence="12">Single Adult Female</tissue>
    </source>
</reference>
<dbReference type="Gene3D" id="6.10.250.370">
    <property type="match status" value="1"/>
</dbReference>
<comment type="similarity">
    <text evidence="2">Belongs to the ubiquitin-conjugating enzyme family. UEV subfamily.</text>
</comment>
<dbReference type="Pfam" id="PF05743">
    <property type="entry name" value="UEV"/>
    <property type="match status" value="1"/>
</dbReference>
<evidence type="ECO:0000256" key="3">
    <source>
        <dbReference type="ARBA" id="ARBA00022448"/>
    </source>
</evidence>
<comment type="caution">
    <text evidence="12">The sequence shown here is derived from an EMBL/GenBank/DDBJ whole genome shotgun (WGS) entry which is preliminary data.</text>
</comment>
<sequence length="424" mass="47583">MSDDKLRLYLSSYNNPDVTKRDIMKVRKIYQGLTAVQEPFVFSNGMRKNLVQLTGTIPVPFKGKTYHIPVSIALMDTHPVHAPVCYVKPTADMCLKASRNLDLQGKVYLPYLHNWNQSTSNLMELIQVMIQTFSESPPVYSKGRQDTTAQQSTPPYPTQNFVSPVSGVSSAVTTPYPLSTQNYPAYPTPPSSTPNFQYPGYPPYPTPATSQPVTYPPYSTASSVSPPYPLQPNLNVNYNNAFTPTTTTSSPPSNTGTITDEHIRASLMSAIEDKIRRKIKEQTALCHDEIEILSQTQRELNQGKSKLDSMFDNIEKEKQNIAQKIQILKEKEVELEKTIEKLSGEEDVDVDDAVVTTTPLYKQILNTHCEDAATEDTIYYIGEALRRGVIDLDVFIKQLRALSRKRLLLRSLLEKCRLKAGLAV</sequence>
<accession>A0AAN9TD16</accession>
<feature type="compositionally biased region" description="Polar residues" evidence="9">
    <location>
        <begin position="146"/>
        <end position="162"/>
    </location>
</feature>
<feature type="coiled-coil region" evidence="8">
    <location>
        <begin position="311"/>
        <end position="348"/>
    </location>
</feature>
<feature type="domain" description="UEV" evidence="11">
    <location>
        <begin position="1"/>
        <end position="143"/>
    </location>
</feature>
<dbReference type="InterPro" id="IPR008883">
    <property type="entry name" value="UEV_N"/>
</dbReference>
<dbReference type="InterPro" id="IPR017916">
    <property type="entry name" value="SB_dom"/>
</dbReference>
<dbReference type="GO" id="GO:0008333">
    <property type="term" value="P:endosome to lysosome transport"/>
    <property type="evidence" value="ECO:0007669"/>
    <property type="project" value="TreeGrafter"/>
</dbReference>